<dbReference type="InterPro" id="IPR000086">
    <property type="entry name" value="NUDIX_hydrolase_dom"/>
</dbReference>
<feature type="region of interest" description="Disordered" evidence="1">
    <location>
        <begin position="37"/>
        <end position="96"/>
    </location>
</feature>
<dbReference type="Pfam" id="PF00293">
    <property type="entry name" value="NUDIX"/>
    <property type="match status" value="1"/>
</dbReference>
<evidence type="ECO:0000313" key="4">
    <source>
        <dbReference type="Proteomes" id="UP000642284"/>
    </source>
</evidence>
<gene>
    <name evidence="3" type="ORF">H9Y04_44900</name>
</gene>
<organism evidence="3 4">
    <name type="scientific">Streptomyces polyasparticus</name>
    <dbReference type="NCBI Taxonomy" id="2767826"/>
    <lineage>
        <taxon>Bacteria</taxon>
        <taxon>Bacillati</taxon>
        <taxon>Actinomycetota</taxon>
        <taxon>Actinomycetes</taxon>
        <taxon>Kitasatosporales</taxon>
        <taxon>Streptomycetaceae</taxon>
        <taxon>Streptomyces</taxon>
    </lineage>
</organism>
<dbReference type="SUPFAM" id="SSF55811">
    <property type="entry name" value="Nudix"/>
    <property type="match status" value="1"/>
</dbReference>
<keyword evidence="4" id="KW-1185">Reference proteome</keyword>
<accession>A0ABR7SVW3</accession>
<dbReference type="RefSeq" id="WP_187820030.1">
    <property type="nucleotide sequence ID" value="NZ_JACTVJ010000054.1"/>
</dbReference>
<evidence type="ECO:0000259" key="2">
    <source>
        <dbReference type="Pfam" id="PF00293"/>
    </source>
</evidence>
<dbReference type="Proteomes" id="UP000642284">
    <property type="component" value="Unassembled WGS sequence"/>
</dbReference>
<comment type="caution">
    <text evidence="3">The sequence shown here is derived from an EMBL/GenBank/DDBJ whole genome shotgun (WGS) entry which is preliminary data.</text>
</comment>
<feature type="domain" description="Nudix hydrolase" evidence="2">
    <location>
        <begin position="8"/>
        <end position="65"/>
    </location>
</feature>
<feature type="compositionally biased region" description="Polar residues" evidence="1">
    <location>
        <begin position="81"/>
        <end position="90"/>
    </location>
</feature>
<evidence type="ECO:0000313" key="3">
    <source>
        <dbReference type="EMBL" id="MBC9719630.1"/>
    </source>
</evidence>
<name>A0ABR7SVW3_9ACTN</name>
<sequence>MLTNPPPLLAGHCEQESATACLVREAEEEAGLLISPADVSFAPPSPTSSRATRTRRWAGPHERAVRTRTRQRRGIDRHQRSWYTRLSQRAQCPRPG</sequence>
<dbReference type="InterPro" id="IPR015797">
    <property type="entry name" value="NUDIX_hydrolase-like_dom_sf"/>
</dbReference>
<evidence type="ECO:0000256" key="1">
    <source>
        <dbReference type="SAM" id="MobiDB-lite"/>
    </source>
</evidence>
<proteinExistence type="predicted"/>
<dbReference type="EMBL" id="JACTVJ010000054">
    <property type="protein sequence ID" value="MBC9719630.1"/>
    <property type="molecule type" value="Genomic_DNA"/>
</dbReference>
<protein>
    <submittedName>
        <fullName evidence="3">NUDIX domain-containing protein</fullName>
    </submittedName>
</protein>
<reference evidence="3 4" key="1">
    <citation type="submission" date="2020-08" db="EMBL/GenBank/DDBJ databases">
        <title>Genemic of Streptomyces polyaspartic.</title>
        <authorList>
            <person name="Liu W."/>
        </authorList>
    </citation>
    <scope>NUCLEOTIDE SEQUENCE [LARGE SCALE GENOMIC DNA]</scope>
    <source>
        <strain evidence="3 4">TRM66268-LWL</strain>
    </source>
</reference>